<name>A0A9P9IEI8_9PLEO</name>
<keyword evidence="3" id="KW-1185">Reference proteome</keyword>
<dbReference type="PROSITE" id="PS51819">
    <property type="entry name" value="VOC"/>
    <property type="match status" value="1"/>
</dbReference>
<gene>
    <name evidence="2" type="ORF">B0J11DRAFT_78154</name>
</gene>
<accession>A0A9P9IEI8</accession>
<dbReference type="InterPro" id="IPR029068">
    <property type="entry name" value="Glyas_Bleomycin-R_OHBP_Dase"/>
</dbReference>
<organism evidence="2 3">
    <name type="scientific">Dendryphion nanum</name>
    <dbReference type="NCBI Taxonomy" id="256645"/>
    <lineage>
        <taxon>Eukaryota</taxon>
        <taxon>Fungi</taxon>
        <taxon>Dikarya</taxon>
        <taxon>Ascomycota</taxon>
        <taxon>Pezizomycotina</taxon>
        <taxon>Dothideomycetes</taxon>
        <taxon>Pleosporomycetidae</taxon>
        <taxon>Pleosporales</taxon>
        <taxon>Torulaceae</taxon>
        <taxon>Dendryphion</taxon>
    </lineage>
</organism>
<dbReference type="InterPro" id="IPR037523">
    <property type="entry name" value="VOC_core"/>
</dbReference>
<dbReference type="Gene3D" id="3.10.180.10">
    <property type="entry name" value="2,3-Dihydroxybiphenyl 1,2-Dioxygenase, domain 1"/>
    <property type="match status" value="1"/>
</dbReference>
<proteinExistence type="predicted"/>
<dbReference type="OrthoDB" id="2338662at2759"/>
<dbReference type="EMBL" id="JAGMWT010000012">
    <property type="protein sequence ID" value="KAH7118848.1"/>
    <property type="molecule type" value="Genomic_DNA"/>
</dbReference>
<evidence type="ECO:0000313" key="3">
    <source>
        <dbReference type="Proteomes" id="UP000700596"/>
    </source>
</evidence>
<evidence type="ECO:0000313" key="2">
    <source>
        <dbReference type="EMBL" id="KAH7118848.1"/>
    </source>
</evidence>
<dbReference type="InterPro" id="IPR058997">
    <property type="entry name" value="YycE-like_C"/>
</dbReference>
<comment type="caution">
    <text evidence="2">The sequence shown here is derived from an EMBL/GenBank/DDBJ whole genome shotgun (WGS) entry which is preliminary data.</text>
</comment>
<reference evidence="2" key="1">
    <citation type="journal article" date="2021" name="Nat. Commun.">
        <title>Genetic determinants of endophytism in the Arabidopsis root mycobiome.</title>
        <authorList>
            <person name="Mesny F."/>
            <person name="Miyauchi S."/>
            <person name="Thiergart T."/>
            <person name="Pickel B."/>
            <person name="Atanasova L."/>
            <person name="Karlsson M."/>
            <person name="Huettel B."/>
            <person name="Barry K.W."/>
            <person name="Haridas S."/>
            <person name="Chen C."/>
            <person name="Bauer D."/>
            <person name="Andreopoulos W."/>
            <person name="Pangilinan J."/>
            <person name="LaButti K."/>
            <person name="Riley R."/>
            <person name="Lipzen A."/>
            <person name="Clum A."/>
            <person name="Drula E."/>
            <person name="Henrissat B."/>
            <person name="Kohler A."/>
            <person name="Grigoriev I.V."/>
            <person name="Martin F.M."/>
            <person name="Hacquard S."/>
        </authorList>
    </citation>
    <scope>NUCLEOTIDE SEQUENCE</scope>
    <source>
        <strain evidence="2">MPI-CAGE-CH-0243</strain>
    </source>
</reference>
<dbReference type="SUPFAM" id="SSF54593">
    <property type="entry name" value="Glyoxalase/Bleomycin resistance protein/Dihydroxybiphenyl dioxygenase"/>
    <property type="match status" value="1"/>
</dbReference>
<dbReference type="InterPro" id="IPR058998">
    <property type="entry name" value="YycE-like_N"/>
</dbReference>
<dbReference type="CDD" id="cd06587">
    <property type="entry name" value="VOC"/>
    <property type="match status" value="1"/>
</dbReference>
<evidence type="ECO:0000259" key="1">
    <source>
        <dbReference type="PROSITE" id="PS51819"/>
    </source>
</evidence>
<protein>
    <recommendedName>
        <fullName evidence="1">VOC domain-containing protein</fullName>
    </recommendedName>
</protein>
<feature type="domain" description="VOC" evidence="1">
    <location>
        <begin position="17"/>
        <end position="141"/>
    </location>
</feature>
<dbReference type="Proteomes" id="UP000700596">
    <property type="component" value="Unassembled WGS sequence"/>
</dbReference>
<dbReference type="Pfam" id="PF22659">
    <property type="entry name" value="YycE-like_C"/>
    <property type="match status" value="1"/>
</dbReference>
<sequence length="154" mass="17236">MTSTTPYKAPDNPLFSAQLRIARPTASIAALLPFYKSGLGFEIIGSFSQHAGFDGVMLGHPSLPYHLEFTREEGHDPGKAPSMDNLLVFYLPREQDWKAAVTKMEGAGFAAVKSWNPYWDADGKGKTFEDPDGWRVVLWNNEWRSTPQDHDAHL</sequence>
<dbReference type="AlphaFoldDB" id="A0A9P9IEI8"/>
<dbReference type="Pfam" id="PF22658">
    <property type="entry name" value="YycE-like_N"/>
    <property type="match status" value="1"/>
</dbReference>